<proteinExistence type="predicted"/>
<dbReference type="EMBL" id="DF237413">
    <property type="protein sequence ID" value="GAQ88847.1"/>
    <property type="molecule type" value="Genomic_DNA"/>
</dbReference>
<dbReference type="GO" id="GO:0048500">
    <property type="term" value="C:signal recognition particle"/>
    <property type="evidence" value="ECO:0007669"/>
    <property type="project" value="InterPro"/>
</dbReference>
<sequence>MKGMLGMGKKNEEKQDEAFTLERFESQIKQARRFAGVGQLMGRAQSVEARAMLRLFENSEKILGAMSAEEKQDLQKLNAARKASLAESVGLTPKDVDDMMTQYDVARQTSDRLAQMKREGKPMPKTIEEMQKFAAENMGTLPRPGAPRPATQSAQPAPKAARVPRNALCPCGSKKKYKRCCGRDEPGVKAA</sequence>
<protein>
    <recommendedName>
        <fullName evidence="2">Signal recognition particle SRP54 subunit M-domain domain-containing protein</fullName>
    </recommendedName>
</protein>
<keyword evidence="4" id="KW-1185">Reference proteome</keyword>
<dbReference type="Gene3D" id="1.10.260.30">
    <property type="entry name" value="Signal recognition particle, SRP54 subunit, M-domain"/>
    <property type="match status" value="1"/>
</dbReference>
<dbReference type="STRING" id="105231.A0A1Y1IJP3"/>
<dbReference type="AlphaFoldDB" id="A0A1Y1IJP3"/>
<dbReference type="Pfam" id="PF02810">
    <property type="entry name" value="SEC-C"/>
    <property type="match status" value="1"/>
</dbReference>
<dbReference type="Pfam" id="PF02978">
    <property type="entry name" value="SRP_SPB"/>
    <property type="match status" value="1"/>
</dbReference>
<dbReference type="GO" id="GO:0006614">
    <property type="term" value="P:SRP-dependent cotranslational protein targeting to membrane"/>
    <property type="evidence" value="ECO:0007669"/>
    <property type="project" value="InterPro"/>
</dbReference>
<name>A0A1Y1IJP3_KLENI</name>
<dbReference type="PANTHER" id="PTHR36750:SF1">
    <property type="entry name" value="SEC-C MOTIF PROTEIN"/>
    <property type="match status" value="1"/>
</dbReference>
<dbReference type="InterPro" id="IPR004125">
    <property type="entry name" value="Signal_recog_particle_SRP54_M"/>
</dbReference>
<dbReference type="OrthoDB" id="2020620at2759"/>
<dbReference type="OMA" id="LGGCEPT"/>
<accession>A0A1Y1IJP3</accession>
<evidence type="ECO:0000313" key="3">
    <source>
        <dbReference type="EMBL" id="GAQ88847.1"/>
    </source>
</evidence>
<dbReference type="InterPro" id="IPR036891">
    <property type="entry name" value="Signal_recog_part_SRP54_M_sf"/>
</dbReference>
<reference evidence="3 4" key="1">
    <citation type="journal article" date="2014" name="Nat. Commun.">
        <title>Klebsormidium flaccidum genome reveals primary factors for plant terrestrial adaptation.</title>
        <authorList>
            <person name="Hori K."/>
            <person name="Maruyama F."/>
            <person name="Fujisawa T."/>
            <person name="Togashi T."/>
            <person name="Yamamoto N."/>
            <person name="Seo M."/>
            <person name="Sato S."/>
            <person name="Yamada T."/>
            <person name="Mori H."/>
            <person name="Tajima N."/>
            <person name="Moriyama T."/>
            <person name="Ikeuchi M."/>
            <person name="Watanabe M."/>
            <person name="Wada H."/>
            <person name="Kobayashi K."/>
            <person name="Saito M."/>
            <person name="Masuda T."/>
            <person name="Sasaki-Sekimoto Y."/>
            <person name="Mashiguchi K."/>
            <person name="Awai K."/>
            <person name="Shimojima M."/>
            <person name="Masuda S."/>
            <person name="Iwai M."/>
            <person name="Nobusawa T."/>
            <person name="Narise T."/>
            <person name="Kondo S."/>
            <person name="Saito H."/>
            <person name="Sato R."/>
            <person name="Murakawa M."/>
            <person name="Ihara Y."/>
            <person name="Oshima-Yamada Y."/>
            <person name="Ohtaka K."/>
            <person name="Satoh M."/>
            <person name="Sonobe K."/>
            <person name="Ishii M."/>
            <person name="Ohtani R."/>
            <person name="Kanamori-Sato M."/>
            <person name="Honoki R."/>
            <person name="Miyazaki D."/>
            <person name="Mochizuki H."/>
            <person name="Umetsu J."/>
            <person name="Higashi K."/>
            <person name="Shibata D."/>
            <person name="Kamiya Y."/>
            <person name="Sato N."/>
            <person name="Nakamura Y."/>
            <person name="Tabata S."/>
            <person name="Ida S."/>
            <person name="Kurokawa K."/>
            <person name="Ohta H."/>
        </authorList>
    </citation>
    <scope>NUCLEOTIDE SEQUENCE [LARGE SCALE GENOMIC DNA]</scope>
    <source>
        <strain evidence="3 4">NIES-2285</strain>
    </source>
</reference>
<evidence type="ECO:0000256" key="1">
    <source>
        <dbReference type="SAM" id="MobiDB-lite"/>
    </source>
</evidence>
<feature type="region of interest" description="Disordered" evidence="1">
    <location>
        <begin position="134"/>
        <end position="191"/>
    </location>
</feature>
<feature type="domain" description="Signal recognition particle SRP54 subunit M-domain" evidence="2">
    <location>
        <begin position="19"/>
        <end position="108"/>
    </location>
</feature>
<organism evidence="3 4">
    <name type="scientific">Klebsormidium nitens</name>
    <name type="common">Green alga</name>
    <name type="synonym">Ulothrix nitens</name>
    <dbReference type="NCBI Taxonomy" id="105231"/>
    <lineage>
        <taxon>Eukaryota</taxon>
        <taxon>Viridiplantae</taxon>
        <taxon>Streptophyta</taxon>
        <taxon>Klebsormidiophyceae</taxon>
        <taxon>Klebsormidiales</taxon>
        <taxon>Klebsormidiaceae</taxon>
        <taxon>Klebsormidium</taxon>
    </lineage>
</organism>
<dbReference type="GO" id="GO:0008312">
    <property type="term" value="F:7S RNA binding"/>
    <property type="evidence" value="ECO:0007669"/>
    <property type="project" value="InterPro"/>
</dbReference>
<gene>
    <name evidence="3" type="ORF">KFL_004640040</name>
</gene>
<feature type="compositionally biased region" description="Basic and acidic residues" evidence="1">
    <location>
        <begin position="181"/>
        <end position="191"/>
    </location>
</feature>
<evidence type="ECO:0000259" key="2">
    <source>
        <dbReference type="Pfam" id="PF02978"/>
    </source>
</evidence>
<dbReference type="PANTHER" id="PTHR36750">
    <property type="entry name" value="SEC-C MOTIF PROTEIN"/>
    <property type="match status" value="1"/>
</dbReference>
<dbReference type="SUPFAM" id="SSF103642">
    <property type="entry name" value="Sec-C motif"/>
    <property type="match status" value="1"/>
</dbReference>
<dbReference type="SUPFAM" id="SSF47446">
    <property type="entry name" value="Signal peptide-binding domain"/>
    <property type="match status" value="1"/>
</dbReference>
<dbReference type="InterPro" id="IPR004027">
    <property type="entry name" value="SEC_C_motif"/>
</dbReference>
<evidence type="ECO:0000313" key="4">
    <source>
        <dbReference type="Proteomes" id="UP000054558"/>
    </source>
</evidence>
<dbReference type="Proteomes" id="UP000054558">
    <property type="component" value="Unassembled WGS sequence"/>
</dbReference>